<dbReference type="Pfam" id="PF23210">
    <property type="entry name" value="HEAT_Maestro_2"/>
    <property type="match status" value="1"/>
</dbReference>
<evidence type="ECO:0000313" key="2">
    <source>
        <dbReference type="Proteomes" id="UP000189705"/>
    </source>
</evidence>
<dbReference type="GeneID" id="112550978"/>
<protein>
    <submittedName>
        <fullName evidence="3">Maestro heat-like repeat-containing protein family member 2B</fullName>
    </submittedName>
</protein>
<proteinExistence type="predicted"/>
<dbReference type="KEGG" id="asn:112550978"/>
<dbReference type="RefSeq" id="XP_025065030.1">
    <property type="nucleotide sequence ID" value="XM_025209245.1"/>
</dbReference>
<evidence type="ECO:0000259" key="1">
    <source>
        <dbReference type="Pfam" id="PF23210"/>
    </source>
</evidence>
<evidence type="ECO:0000313" key="3">
    <source>
        <dbReference type="RefSeq" id="XP_025065030.1"/>
    </source>
</evidence>
<keyword evidence="2" id="KW-1185">Reference proteome</keyword>
<sequence length="117" mass="12871">MKEEPMDSLASPVCLRAMLAIKHLSKVKPSLNLDENINNLDDCLKCLLSLPAVLQLGKEDEMSQDSFQIQSMTMDSAEEELRGLHKEPKASSPEAVLIGSSHMVKVIGKYFPSSQAL</sequence>
<gene>
    <name evidence="3" type="primary">LOC112550978</name>
</gene>
<reference evidence="3" key="1">
    <citation type="submission" date="2025-08" db="UniProtKB">
        <authorList>
            <consortium name="RefSeq"/>
        </authorList>
    </citation>
    <scope>IDENTIFICATION</scope>
</reference>
<name>A0A3Q0H3Q6_ALLSI</name>
<organism evidence="2 3">
    <name type="scientific">Alligator sinensis</name>
    <name type="common">Chinese alligator</name>
    <dbReference type="NCBI Taxonomy" id="38654"/>
    <lineage>
        <taxon>Eukaryota</taxon>
        <taxon>Metazoa</taxon>
        <taxon>Chordata</taxon>
        <taxon>Craniata</taxon>
        <taxon>Vertebrata</taxon>
        <taxon>Euteleostomi</taxon>
        <taxon>Archelosauria</taxon>
        <taxon>Archosauria</taxon>
        <taxon>Crocodylia</taxon>
        <taxon>Alligatoridae</taxon>
        <taxon>Alligatorinae</taxon>
        <taxon>Alligator</taxon>
    </lineage>
</organism>
<dbReference type="AlphaFoldDB" id="A0A3Q0H3Q6"/>
<feature type="domain" description="MROH2B-like HEAT-repeats" evidence="1">
    <location>
        <begin position="2"/>
        <end position="76"/>
    </location>
</feature>
<dbReference type="Proteomes" id="UP000189705">
    <property type="component" value="Unplaced"/>
</dbReference>
<dbReference type="InParanoid" id="A0A3Q0H3Q6"/>
<dbReference type="InterPro" id="IPR055408">
    <property type="entry name" value="HEAT_MROH2B-like"/>
</dbReference>
<accession>A0A3Q0H3Q6</accession>